<dbReference type="SUPFAM" id="SSF52467">
    <property type="entry name" value="DHS-like NAD/FAD-binding domain"/>
    <property type="match status" value="1"/>
</dbReference>
<dbReference type="InterPro" id="IPR029035">
    <property type="entry name" value="DHS-like_NAD/FAD-binding_dom"/>
</dbReference>
<evidence type="ECO:0000256" key="4">
    <source>
        <dbReference type="ARBA" id="ARBA00005041"/>
    </source>
</evidence>
<comment type="pathway">
    <text evidence="4 9">Protein modification; eIF5A hypusination.</text>
</comment>
<dbReference type="AlphaFoldDB" id="E3GX03"/>
<sequence>MRITHMKIFPKMKVSDLINEMGKSRVLGAGKVYKAAKILRKMFNDKDMNVFLSLAGPLVPGGMRQIIADLVKQGKIDVIISSGANLTHDLLEAFGGAHYRGKGFDDKKLRKKSIGRIGDIYTKSDDFEIFEEKINIIFKKIAKKKKIISIRELLYEIGKYLDDKNSIIKNATEKNVPIYSPGIIDSMIGLQLWMFTQENELHLDAVADMHHLSDVVFSSKKIGAIILGGGLPKHYTIASTILRGGIDAGIQITTDRGEGGSLSGAPLEEAISWGKARANADLVTVVGDVTIIFPLLVAAAIDEG</sequence>
<dbReference type="GO" id="GO:0034038">
    <property type="term" value="F:deoxyhypusine synthase activity"/>
    <property type="evidence" value="ECO:0007669"/>
    <property type="project" value="UniProtKB-UniRule"/>
</dbReference>
<dbReference type="STRING" id="523846.Mfer_0088"/>
<feature type="active site" description="Nucleophile" evidence="9">
    <location>
        <position position="275"/>
    </location>
</feature>
<reference evidence="10 11" key="1">
    <citation type="journal article" date="2010" name="Stand. Genomic Sci.">
        <title>Complete genome sequence of Methanothermus fervidus type strain (V24S).</title>
        <authorList>
            <person name="Anderson I."/>
            <person name="Djao O.D."/>
            <person name="Misra M."/>
            <person name="Chertkov O."/>
            <person name="Nolan M."/>
            <person name="Lucas S."/>
            <person name="Lapidus A."/>
            <person name="Del Rio T.G."/>
            <person name="Tice H."/>
            <person name="Cheng J.F."/>
            <person name="Tapia R."/>
            <person name="Han C."/>
            <person name="Goodwin L."/>
            <person name="Pitluck S."/>
            <person name="Liolios K."/>
            <person name="Ivanova N."/>
            <person name="Mavromatis K."/>
            <person name="Mikhailova N."/>
            <person name="Pati A."/>
            <person name="Brambilla E."/>
            <person name="Chen A."/>
            <person name="Palaniappan K."/>
            <person name="Land M."/>
            <person name="Hauser L."/>
            <person name="Chang Y.J."/>
            <person name="Jeffries C.D."/>
            <person name="Sikorski J."/>
            <person name="Spring S."/>
            <person name="Rohde M."/>
            <person name="Eichinger K."/>
            <person name="Huber H."/>
            <person name="Wirth R."/>
            <person name="Goker M."/>
            <person name="Detter J.C."/>
            <person name="Woyke T."/>
            <person name="Bristow J."/>
            <person name="Eisen J.A."/>
            <person name="Markowitz V."/>
            <person name="Hugenholtz P."/>
            <person name="Klenk H.P."/>
            <person name="Kyrpides N.C."/>
        </authorList>
    </citation>
    <scope>NUCLEOTIDE SEQUENCE [LARGE SCALE GENOMIC DNA]</scope>
    <source>
        <strain evidence="11">ATCC 43054 / DSM 2088 / JCM 10308 / V24 S</strain>
    </source>
</reference>
<dbReference type="HAMAP" id="MF_00153">
    <property type="entry name" value="DHS"/>
    <property type="match status" value="1"/>
</dbReference>
<evidence type="ECO:0000256" key="2">
    <source>
        <dbReference type="ARBA" id="ARBA00001911"/>
    </source>
</evidence>
<evidence type="ECO:0000256" key="5">
    <source>
        <dbReference type="ARBA" id="ARBA00009892"/>
    </source>
</evidence>
<dbReference type="EC" id="2.5.1.46" evidence="9"/>
<comment type="catalytic activity">
    <reaction evidence="1 9">
        <text>[eIF5A protein]-L-lysine + spermidine = [eIF5A protein]-deoxyhypusine + propane-1,3-diamine</text>
        <dbReference type="Rhea" id="RHEA:33299"/>
        <dbReference type="Rhea" id="RHEA-COMP:10143"/>
        <dbReference type="Rhea" id="RHEA-COMP:10144"/>
        <dbReference type="ChEBI" id="CHEBI:29969"/>
        <dbReference type="ChEBI" id="CHEBI:57484"/>
        <dbReference type="ChEBI" id="CHEBI:57834"/>
        <dbReference type="ChEBI" id="CHEBI:82657"/>
        <dbReference type="EC" id="2.5.1.46"/>
    </reaction>
</comment>
<comment type="similarity">
    <text evidence="5 9">Belongs to the deoxyhypusine synthase family.</text>
</comment>
<evidence type="ECO:0000256" key="7">
    <source>
        <dbReference type="ARBA" id="ARBA00023027"/>
    </source>
</evidence>
<dbReference type="Proteomes" id="UP000002315">
    <property type="component" value="Chromosome"/>
</dbReference>
<evidence type="ECO:0000313" key="11">
    <source>
        <dbReference type="Proteomes" id="UP000002315"/>
    </source>
</evidence>
<accession>E3GX03</accession>
<evidence type="ECO:0000256" key="9">
    <source>
        <dbReference type="HAMAP-Rule" id="MF_00153"/>
    </source>
</evidence>
<dbReference type="GO" id="GO:0005737">
    <property type="term" value="C:cytoplasm"/>
    <property type="evidence" value="ECO:0007669"/>
    <property type="project" value="TreeGrafter"/>
</dbReference>
<dbReference type="NCBIfam" id="TIGR00321">
    <property type="entry name" value="dhys"/>
    <property type="match status" value="1"/>
</dbReference>
<evidence type="ECO:0000256" key="3">
    <source>
        <dbReference type="ARBA" id="ARBA00002823"/>
    </source>
</evidence>
<keyword evidence="6 9" id="KW-0808">Transferase</keyword>
<dbReference type="EMBL" id="CP002278">
    <property type="protein sequence ID" value="ADP76892.1"/>
    <property type="molecule type" value="Genomic_DNA"/>
</dbReference>
<dbReference type="Pfam" id="PF01916">
    <property type="entry name" value="DS"/>
    <property type="match status" value="1"/>
</dbReference>
<dbReference type="KEGG" id="mfv:Mfer_0088"/>
<dbReference type="PANTHER" id="PTHR11703">
    <property type="entry name" value="DEOXYHYPUSINE SYNTHASE"/>
    <property type="match status" value="1"/>
</dbReference>
<comment type="cofactor">
    <cofactor evidence="2 9">
        <name>NAD(+)</name>
        <dbReference type="ChEBI" id="CHEBI:57540"/>
    </cofactor>
</comment>
<name>E3GX03_METFV</name>
<evidence type="ECO:0000313" key="10">
    <source>
        <dbReference type="EMBL" id="ADP76892.1"/>
    </source>
</evidence>
<protein>
    <recommendedName>
        <fullName evidence="9">Probable deoxyhypusine synthase</fullName>
        <shortName evidence="9">DHS</shortName>
        <ecNumber evidence="9">2.5.1.46</ecNumber>
    </recommendedName>
</protein>
<organism evidence="10 11">
    <name type="scientific">Methanothermus fervidus (strain ATCC 43054 / DSM 2088 / JCM 10308 / V24 S)</name>
    <dbReference type="NCBI Taxonomy" id="523846"/>
    <lineage>
        <taxon>Archaea</taxon>
        <taxon>Methanobacteriati</taxon>
        <taxon>Methanobacteriota</taxon>
        <taxon>Methanomada group</taxon>
        <taxon>Methanobacteria</taxon>
        <taxon>Methanobacteriales</taxon>
        <taxon>Methanothermaceae</taxon>
        <taxon>Methanothermus</taxon>
    </lineage>
</organism>
<dbReference type="InterPro" id="IPR022899">
    <property type="entry name" value="Deoxyhypus_synthase_arc"/>
</dbReference>
<dbReference type="PANTHER" id="PTHR11703:SF2">
    <property type="entry name" value="DEOXYHYPUSINE SYNTHASE-LIKE PROTEIN"/>
    <property type="match status" value="1"/>
</dbReference>
<dbReference type="InterPro" id="IPR002773">
    <property type="entry name" value="Deoxyhypusine_synthase"/>
</dbReference>
<comment type="function">
    <text evidence="3 9">Catalyzes the NAD-dependent oxidative cleavage of spermidine and the subsequent transfer of the butylamine moiety of spermidine to the epsilon-amino group of a specific lysine residue of the eIF-5A precursor protein to form the intermediate deoxyhypusine residue.</text>
</comment>
<evidence type="ECO:0000256" key="1">
    <source>
        <dbReference type="ARBA" id="ARBA00000952"/>
    </source>
</evidence>
<dbReference type="HOGENOM" id="CLU_039781_0_0_2"/>
<keyword evidence="11" id="KW-1185">Reference proteome</keyword>
<dbReference type="Gene3D" id="3.40.910.10">
    <property type="entry name" value="Deoxyhypusine synthase"/>
    <property type="match status" value="1"/>
</dbReference>
<evidence type="ECO:0000256" key="8">
    <source>
        <dbReference type="ARBA" id="ARBA00023256"/>
    </source>
</evidence>
<dbReference type="UniPathway" id="UPA00354"/>
<proteinExistence type="inferred from homology"/>
<keyword evidence="8 9" id="KW-0386">Hypusine biosynthesis</keyword>
<keyword evidence="7 9" id="KW-0520">NAD</keyword>
<gene>
    <name evidence="9" type="primary">dys</name>
    <name evidence="10" type="ordered locus">Mfer_0088</name>
</gene>
<dbReference type="InterPro" id="IPR036982">
    <property type="entry name" value="Deoxyhypusine_synthase_sf"/>
</dbReference>
<evidence type="ECO:0000256" key="6">
    <source>
        <dbReference type="ARBA" id="ARBA00022679"/>
    </source>
</evidence>